<evidence type="ECO:0000259" key="1">
    <source>
        <dbReference type="Pfam" id="PF01494"/>
    </source>
</evidence>
<dbReference type="InterPro" id="IPR036188">
    <property type="entry name" value="FAD/NAD-bd_sf"/>
</dbReference>
<dbReference type="PRINTS" id="PR00420">
    <property type="entry name" value="RNGMNOXGNASE"/>
</dbReference>
<dbReference type="EMBL" id="JAVREJ010000003">
    <property type="protein sequence ID" value="MDT0349263.1"/>
    <property type="molecule type" value="Genomic_DNA"/>
</dbReference>
<dbReference type="Pfam" id="PF01494">
    <property type="entry name" value="FAD_binding_3"/>
    <property type="match status" value="1"/>
</dbReference>
<dbReference type="InterPro" id="IPR050407">
    <property type="entry name" value="Geranylgeranyl_reductase"/>
</dbReference>
<reference evidence="3" key="1">
    <citation type="submission" date="2023-07" db="EMBL/GenBank/DDBJ databases">
        <title>30 novel species of actinomycetes from the DSMZ collection.</title>
        <authorList>
            <person name="Nouioui I."/>
        </authorList>
    </citation>
    <scope>NUCLEOTIDE SEQUENCE [LARGE SCALE GENOMIC DNA]</scope>
    <source>
        <strain evidence="3">DSM 45834</strain>
    </source>
</reference>
<dbReference type="PANTHER" id="PTHR42685:SF22">
    <property type="entry name" value="CONDITIONED MEDIUM FACTOR RECEPTOR 1"/>
    <property type="match status" value="1"/>
</dbReference>
<dbReference type="SUPFAM" id="SSF51905">
    <property type="entry name" value="FAD/NAD(P)-binding domain"/>
    <property type="match status" value="1"/>
</dbReference>
<dbReference type="InterPro" id="IPR002938">
    <property type="entry name" value="FAD-bd"/>
</dbReference>
<dbReference type="PANTHER" id="PTHR42685">
    <property type="entry name" value="GERANYLGERANYL DIPHOSPHATE REDUCTASE"/>
    <property type="match status" value="1"/>
</dbReference>
<dbReference type="Proteomes" id="UP001183202">
    <property type="component" value="Unassembled WGS sequence"/>
</dbReference>
<protein>
    <submittedName>
        <fullName evidence="2">FAD-dependent oxidoreductase</fullName>
    </submittedName>
</protein>
<keyword evidence="3" id="KW-1185">Reference proteome</keyword>
<sequence length="417" mass="44647">MDKRADVTVDVAIVGGGIAGAALATVLARDGYEVLLLERQTSYRDKVRGEILVCWGVAEMLALDLEKPFLDAGGHYVTRAVMYDEVIDPSTAEANAVPLDRLLPGIPGPLDVGHPQACEALARAAAEAGATVLRGVGDIEVVPGTPATLRYELDDLVTTVSAGLVVGADGRTSSVRRQLGLTLHETRPRTMAGGMLVDGLDGWPADQMSLGTEDDLYHLVFPRAHGRVRLYLLHDITQRGRFAGADRQATFLDAFRLRRCLPDTEIFRAARPAGPCAFYPMNDTWTDGPCAPGVVLVGDAAGWNDPIIGQGLSIALRDVRMVADVVRAGPDRAVEAFAHYVQERRERMRRLRVAAEVQTALVATFTPAGAARRKAFNAAFRTDPVLGGPRMAAQLGPDNVPAEAFGPENVARILAMG</sequence>
<name>A0ABU2N5Q7_9PSEU</name>
<organism evidence="2 3">
    <name type="scientific">Pseudonocardia charpentierae</name>
    <dbReference type="NCBI Taxonomy" id="3075545"/>
    <lineage>
        <taxon>Bacteria</taxon>
        <taxon>Bacillati</taxon>
        <taxon>Actinomycetota</taxon>
        <taxon>Actinomycetes</taxon>
        <taxon>Pseudonocardiales</taxon>
        <taxon>Pseudonocardiaceae</taxon>
        <taxon>Pseudonocardia</taxon>
    </lineage>
</organism>
<comment type="caution">
    <text evidence="2">The sequence shown here is derived from an EMBL/GenBank/DDBJ whole genome shotgun (WGS) entry which is preliminary data.</text>
</comment>
<gene>
    <name evidence="2" type="ORF">RM445_06960</name>
</gene>
<accession>A0ABU2N5Q7</accession>
<proteinExistence type="predicted"/>
<dbReference type="Gene3D" id="3.50.50.60">
    <property type="entry name" value="FAD/NAD(P)-binding domain"/>
    <property type="match status" value="1"/>
</dbReference>
<feature type="domain" description="FAD-binding" evidence="1">
    <location>
        <begin position="9"/>
        <end position="350"/>
    </location>
</feature>
<evidence type="ECO:0000313" key="2">
    <source>
        <dbReference type="EMBL" id="MDT0349263.1"/>
    </source>
</evidence>
<evidence type="ECO:0000313" key="3">
    <source>
        <dbReference type="Proteomes" id="UP001183202"/>
    </source>
</evidence>
<dbReference type="RefSeq" id="WP_311555255.1">
    <property type="nucleotide sequence ID" value="NZ_JAVREJ010000003.1"/>
</dbReference>